<dbReference type="Proteomes" id="UP000887159">
    <property type="component" value="Unassembled WGS sequence"/>
</dbReference>
<organism evidence="1 2">
    <name type="scientific">Trichonephila clavipes</name>
    <name type="common">Golden silk orbweaver</name>
    <name type="synonym">Nephila clavipes</name>
    <dbReference type="NCBI Taxonomy" id="2585209"/>
    <lineage>
        <taxon>Eukaryota</taxon>
        <taxon>Metazoa</taxon>
        <taxon>Ecdysozoa</taxon>
        <taxon>Arthropoda</taxon>
        <taxon>Chelicerata</taxon>
        <taxon>Arachnida</taxon>
        <taxon>Araneae</taxon>
        <taxon>Araneomorphae</taxon>
        <taxon>Entelegynae</taxon>
        <taxon>Araneoidea</taxon>
        <taxon>Nephilidae</taxon>
        <taxon>Trichonephila</taxon>
    </lineage>
</organism>
<sequence>MQPGLNHGLIMMQIFAGFDDQKDFSRTQQKRKQLPNSSDVHGSLLVMIKKSGQAYHEFEPCATEDPSCRKRRCILNLSRFNCPHVEVVWSLREGGVRSGFVT</sequence>
<comment type="caution">
    <text evidence="1">The sequence shown here is derived from an EMBL/GenBank/DDBJ whole genome shotgun (WGS) entry which is preliminary data.</text>
</comment>
<protein>
    <submittedName>
        <fullName evidence="1">Uncharacterized protein</fullName>
    </submittedName>
</protein>
<accession>A0A8X6STK7</accession>
<proteinExistence type="predicted"/>
<name>A0A8X6STK7_TRICX</name>
<evidence type="ECO:0000313" key="1">
    <source>
        <dbReference type="EMBL" id="GFY17500.1"/>
    </source>
</evidence>
<dbReference type="AlphaFoldDB" id="A0A8X6STK7"/>
<reference evidence="1" key="1">
    <citation type="submission" date="2020-08" db="EMBL/GenBank/DDBJ databases">
        <title>Multicomponent nature underlies the extraordinary mechanical properties of spider dragline silk.</title>
        <authorList>
            <person name="Kono N."/>
            <person name="Nakamura H."/>
            <person name="Mori M."/>
            <person name="Yoshida Y."/>
            <person name="Ohtoshi R."/>
            <person name="Malay A.D."/>
            <person name="Moran D.A.P."/>
            <person name="Tomita M."/>
            <person name="Numata K."/>
            <person name="Arakawa K."/>
        </authorList>
    </citation>
    <scope>NUCLEOTIDE SEQUENCE</scope>
</reference>
<gene>
    <name evidence="1" type="ORF">TNCV_3518551</name>
</gene>
<keyword evidence="2" id="KW-1185">Reference proteome</keyword>
<evidence type="ECO:0000313" key="2">
    <source>
        <dbReference type="Proteomes" id="UP000887159"/>
    </source>
</evidence>
<dbReference type="EMBL" id="BMAU01021345">
    <property type="protein sequence ID" value="GFY17500.1"/>
    <property type="molecule type" value="Genomic_DNA"/>
</dbReference>